<evidence type="ECO:0000256" key="4">
    <source>
        <dbReference type="ARBA" id="ARBA00022692"/>
    </source>
</evidence>
<evidence type="ECO:0000256" key="8">
    <source>
        <dbReference type="ARBA" id="ARBA00023303"/>
    </source>
</evidence>
<reference evidence="12" key="2">
    <citation type="submission" date="2025-09" db="UniProtKB">
        <authorList>
            <consortium name="Ensembl"/>
        </authorList>
    </citation>
    <scope>IDENTIFICATION</scope>
</reference>
<keyword evidence="8" id="KW-0407">Ion channel</keyword>
<evidence type="ECO:0000256" key="6">
    <source>
        <dbReference type="ARBA" id="ARBA00023065"/>
    </source>
</evidence>
<evidence type="ECO:0000259" key="10">
    <source>
        <dbReference type="Pfam" id="PF18139"/>
    </source>
</evidence>
<dbReference type="PANTHER" id="PTHR13800">
    <property type="entry name" value="TRANSIENT RECEPTOR POTENTIAL CATION CHANNEL, SUBFAMILY M, MEMBER 6"/>
    <property type="match status" value="1"/>
</dbReference>
<feature type="domain" description="TRPM-like" evidence="11">
    <location>
        <begin position="388"/>
        <end position="485"/>
    </location>
</feature>
<sequence>MYIRVSYDTKPDSLLHLMVKDWQLELPKLLISVHGGLQSFEMQPKLKQVFGKGLIKAAMTTGAWIFTGGVSTGVVSHVGDALKDHSSKSRGRLCAIGIAPWGMVENKEDLIGKDVTRVYQTMSNPLSKLSVLNNSHTHFILADNGTLGKYGAEVKLRRQLEKHISLQKINTRLGQGVPVVGLVVEGGPNVVSIVLEYLKEDPPVPVVVCDGSGRASDILSFAHKYCDEGGVINESLRDQLLVTIQKTFNYSKSQSYQLFAIIMECMKKKELVTVFRMGSEGQQDVEMAILTALLKGTNASAPDQLSLALAWNRVDIARSQIFVFGPHWPPLGSLAPPVDTKATEKEKKPPTATTKGRGKGKGKKKGKVKEEVEEETDPRKLELLNWVNALEQAMLDALVLDRVDFVKLLIENGVNMQHFLTIPRLEELYNTRLGPPNTLHLLVRDVKKSNLPPDYHISLIDIGLVLEYLMGGAYRCNYTRKSFRTLYNNLFGPKRVELSRHAVSCASQSDLWFLDVLPHKPTCAECNSSPHLSQSDTTPPLP</sequence>
<dbReference type="InterPro" id="IPR050927">
    <property type="entry name" value="TRPM"/>
</dbReference>
<comment type="subcellular location">
    <subcellularLocation>
        <location evidence="1">Membrane</location>
        <topology evidence="1">Multi-pass membrane protein</topology>
    </subcellularLocation>
</comment>
<dbReference type="PANTHER" id="PTHR13800:SF13">
    <property type="entry name" value="TRANSIENT RECEPTOR POTENTIAL CATION CHANNEL SUBFAMILY M MEMBER 1"/>
    <property type="match status" value="1"/>
</dbReference>
<dbReference type="Pfam" id="PF18139">
    <property type="entry name" value="LSDAT_euk"/>
    <property type="match status" value="1"/>
</dbReference>
<dbReference type="GeneTree" id="ENSGT00940000155024"/>
<dbReference type="InterPro" id="IPR041491">
    <property type="entry name" value="TRPM_SLOG"/>
</dbReference>
<evidence type="ECO:0000256" key="3">
    <source>
        <dbReference type="ARBA" id="ARBA00022475"/>
    </source>
</evidence>
<dbReference type="Pfam" id="PF25508">
    <property type="entry name" value="TRPM2"/>
    <property type="match status" value="1"/>
</dbReference>
<evidence type="ECO:0000259" key="11">
    <source>
        <dbReference type="Pfam" id="PF25508"/>
    </source>
</evidence>
<evidence type="ECO:0000256" key="9">
    <source>
        <dbReference type="SAM" id="MobiDB-lite"/>
    </source>
</evidence>
<evidence type="ECO:0000256" key="1">
    <source>
        <dbReference type="ARBA" id="ARBA00004141"/>
    </source>
</evidence>
<feature type="domain" description="TRPM SLOG" evidence="10">
    <location>
        <begin position="2"/>
        <end position="265"/>
    </location>
</feature>
<dbReference type="Proteomes" id="UP000694415">
    <property type="component" value="Unplaced"/>
</dbReference>
<keyword evidence="6" id="KW-0406">Ion transport</keyword>
<dbReference type="GO" id="GO:0005262">
    <property type="term" value="F:calcium channel activity"/>
    <property type="evidence" value="ECO:0007669"/>
    <property type="project" value="TreeGrafter"/>
</dbReference>
<feature type="region of interest" description="Disordered" evidence="9">
    <location>
        <begin position="334"/>
        <end position="374"/>
    </location>
</feature>
<evidence type="ECO:0000313" key="13">
    <source>
        <dbReference type="Proteomes" id="UP000694415"/>
    </source>
</evidence>
<keyword evidence="13" id="KW-1185">Reference proteome</keyword>
<accession>A0A8C6HRR4</accession>
<dbReference type="InterPro" id="IPR057366">
    <property type="entry name" value="TRPM-like"/>
</dbReference>
<proteinExistence type="predicted"/>
<protein>
    <submittedName>
        <fullName evidence="12">Transient receptor potential cation channel, subfamily M, member 1</fullName>
    </submittedName>
</protein>
<dbReference type="AlphaFoldDB" id="A0A8C6HRR4"/>
<evidence type="ECO:0000256" key="7">
    <source>
        <dbReference type="ARBA" id="ARBA00023136"/>
    </source>
</evidence>
<feature type="compositionally biased region" description="Basic residues" evidence="9">
    <location>
        <begin position="356"/>
        <end position="367"/>
    </location>
</feature>
<evidence type="ECO:0000256" key="2">
    <source>
        <dbReference type="ARBA" id="ARBA00022448"/>
    </source>
</evidence>
<keyword evidence="4" id="KW-0812">Transmembrane</keyword>
<organism evidence="12 13">
    <name type="scientific">Mus spicilegus</name>
    <name type="common">Mound-building mouse</name>
    <dbReference type="NCBI Taxonomy" id="10103"/>
    <lineage>
        <taxon>Eukaryota</taxon>
        <taxon>Metazoa</taxon>
        <taxon>Chordata</taxon>
        <taxon>Craniata</taxon>
        <taxon>Vertebrata</taxon>
        <taxon>Euteleostomi</taxon>
        <taxon>Mammalia</taxon>
        <taxon>Eutheria</taxon>
        <taxon>Euarchontoglires</taxon>
        <taxon>Glires</taxon>
        <taxon>Rodentia</taxon>
        <taxon>Myomorpha</taxon>
        <taxon>Muroidea</taxon>
        <taxon>Muridae</taxon>
        <taxon>Murinae</taxon>
        <taxon>Mus</taxon>
        <taxon>Mus</taxon>
    </lineage>
</organism>
<keyword evidence="2" id="KW-0813">Transport</keyword>
<dbReference type="GO" id="GO:0005886">
    <property type="term" value="C:plasma membrane"/>
    <property type="evidence" value="ECO:0007669"/>
    <property type="project" value="TreeGrafter"/>
</dbReference>
<reference evidence="12" key="1">
    <citation type="submission" date="2025-08" db="UniProtKB">
        <authorList>
            <consortium name="Ensembl"/>
        </authorList>
    </citation>
    <scope>IDENTIFICATION</scope>
</reference>
<keyword evidence="5" id="KW-1133">Transmembrane helix</keyword>
<evidence type="ECO:0000256" key="5">
    <source>
        <dbReference type="ARBA" id="ARBA00022989"/>
    </source>
</evidence>
<dbReference type="Ensembl" id="ENSMSIT00000032232.1">
    <property type="protein sequence ID" value="ENSMSIP00000025536.1"/>
    <property type="gene ID" value="ENSMSIG00000021252.1"/>
</dbReference>
<keyword evidence="7" id="KW-0472">Membrane</keyword>
<keyword evidence="3" id="KW-1003">Cell membrane</keyword>
<evidence type="ECO:0000313" key="12">
    <source>
        <dbReference type="Ensembl" id="ENSMSIP00000025536.1"/>
    </source>
</evidence>
<name>A0A8C6HRR4_MUSSI</name>